<keyword evidence="6" id="KW-1185">Reference proteome</keyword>
<dbReference type="EMBL" id="FOEQ01000015">
    <property type="protein sequence ID" value="SER95600.1"/>
    <property type="molecule type" value="Genomic_DNA"/>
</dbReference>
<dbReference type="Proteomes" id="UP001209279">
    <property type="component" value="Chromosome"/>
</dbReference>
<reference evidence="3 5" key="1">
    <citation type="submission" date="2016-10" db="EMBL/GenBank/DDBJ databases">
        <authorList>
            <person name="de Groot N.N."/>
        </authorList>
    </citation>
    <scope>NUCLEOTIDE SEQUENCE [LARGE SCALE GENOMIC DNA]</scope>
    <source>
        <strain evidence="3 5">LMG 27941</strain>
    </source>
</reference>
<evidence type="ECO:0000313" key="4">
    <source>
        <dbReference type="EMBL" id="UXZ47458.1"/>
    </source>
</evidence>
<evidence type="ECO:0000313" key="3">
    <source>
        <dbReference type="EMBL" id="SER95600.1"/>
    </source>
</evidence>
<organism evidence="3 5">
    <name type="scientific">Pseudomonas soli</name>
    <dbReference type="NCBI Taxonomy" id="1306993"/>
    <lineage>
        <taxon>Bacteria</taxon>
        <taxon>Pseudomonadati</taxon>
        <taxon>Pseudomonadota</taxon>
        <taxon>Gammaproteobacteria</taxon>
        <taxon>Pseudomonadales</taxon>
        <taxon>Pseudomonadaceae</taxon>
        <taxon>Pseudomonas</taxon>
    </lineage>
</organism>
<keyword evidence="1" id="KW-1133">Transmembrane helix</keyword>
<keyword evidence="1" id="KW-0812">Transmembrane</keyword>
<dbReference type="EMBL" id="JAZDQQ010000015">
    <property type="protein sequence ID" value="MEE1882028.1"/>
    <property type="molecule type" value="Genomic_DNA"/>
</dbReference>
<name>A0A1H9TE47_9PSED</name>
<feature type="transmembrane region" description="Helical" evidence="1">
    <location>
        <begin position="7"/>
        <end position="28"/>
    </location>
</feature>
<proteinExistence type="predicted"/>
<evidence type="ECO:0000313" key="6">
    <source>
        <dbReference type="Proteomes" id="UP001329505"/>
    </source>
</evidence>
<sequence>MSEERNAIPLILTGVGSIIVTVGALWYYGYLHFAKPEDALLLQDFTMLKTIPGEDYKLSLTPAPQVAQCIDGVLVLFDTEQKGLTGVLVDNRKRAVRCAGQETPQQELQ</sequence>
<accession>A0A1H9TE47</accession>
<evidence type="ECO:0000256" key="1">
    <source>
        <dbReference type="SAM" id="Phobius"/>
    </source>
</evidence>
<evidence type="ECO:0000313" key="2">
    <source>
        <dbReference type="EMBL" id="MEE1882028.1"/>
    </source>
</evidence>
<keyword evidence="1" id="KW-0472">Membrane</keyword>
<dbReference type="Proteomes" id="UP000199221">
    <property type="component" value="Unassembled WGS sequence"/>
</dbReference>
<dbReference type="Proteomes" id="UP001329505">
    <property type="component" value="Unassembled WGS sequence"/>
</dbReference>
<gene>
    <name evidence="4" type="ORF">K7K07_10795</name>
    <name evidence="3" type="ORF">SAMN05216230_11564</name>
    <name evidence="2" type="ORF">V0R55_17850</name>
</gene>
<dbReference type="AlphaFoldDB" id="A0A1H9TE47"/>
<protein>
    <recommendedName>
        <fullName evidence="7">Lipoprotein</fullName>
    </recommendedName>
</protein>
<dbReference type="RefSeq" id="WP_094012407.1">
    <property type="nucleotide sequence ID" value="NZ_CATKPM010000033.1"/>
</dbReference>
<reference evidence="4" key="2">
    <citation type="submission" date="2021-08" db="EMBL/GenBank/DDBJ databases">
        <authorList>
            <person name="Yaryura P.M."/>
            <person name="Bianco M.I."/>
            <person name="Morais C."/>
            <person name="Setubal J.C."/>
        </authorList>
    </citation>
    <scope>NUCLEOTIDE SEQUENCE</scope>
    <source>
        <strain evidence="4">AP1</strain>
    </source>
</reference>
<dbReference type="GeneID" id="93679426"/>
<reference evidence="2 6" key="3">
    <citation type="submission" date="2024-01" db="EMBL/GenBank/DDBJ databases">
        <title>Unpublished Manusciprt.</title>
        <authorList>
            <person name="Duman M."/>
            <person name="Valdes E.G."/>
            <person name="Ajmi N."/>
            <person name="Altun S."/>
            <person name="Saticioglu I.B."/>
        </authorList>
    </citation>
    <scope>NUCLEOTIDE SEQUENCE [LARGE SCALE GENOMIC DNA]</scope>
    <source>
        <strain evidence="2 6">139P</strain>
    </source>
</reference>
<evidence type="ECO:0000313" key="5">
    <source>
        <dbReference type="Proteomes" id="UP000199221"/>
    </source>
</evidence>
<evidence type="ECO:0008006" key="7">
    <source>
        <dbReference type="Google" id="ProtNLM"/>
    </source>
</evidence>
<dbReference type="EMBL" id="CP083803">
    <property type="protein sequence ID" value="UXZ47458.1"/>
    <property type="molecule type" value="Genomic_DNA"/>
</dbReference>